<name>A0AAW3ZRZ8_9GAMM</name>
<dbReference type="PANTHER" id="PTHR43135:SF3">
    <property type="entry name" value="ALPHA-D-RIBOSE 1-METHYLPHOSPHONATE 5-TRIPHOSPHATE DIPHOSPHATASE"/>
    <property type="match status" value="1"/>
</dbReference>
<dbReference type="AlphaFoldDB" id="A0AAW3ZRZ8"/>
<dbReference type="InterPro" id="IPR006680">
    <property type="entry name" value="Amidohydro-rel"/>
</dbReference>
<organism evidence="3 4">
    <name type="scientific">Pseudomarimonas arenosa</name>
    <dbReference type="NCBI Taxonomy" id="2774145"/>
    <lineage>
        <taxon>Bacteria</taxon>
        <taxon>Pseudomonadati</taxon>
        <taxon>Pseudomonadota</taxon>
        <taxon>Gammaproteobacteria</taxon>
        <taxon>Lysobacterales</taxon>
        <taxon>Lysobacteraceae</taxon>
        <taxon>Pseudomarimonas</taxon>
    </lineage>
</organism>
<dbReference type="Proteomes" id="UP000613768">
    <property type="component" value="Unassembled WGS sequence"/>
</dbReference>
<dbReference type="SUPFAM" id="SSF51338">
    <property type="entry name" value="Composite domain of metallo-dependent hydrolases"/>
    <property type="match status" value="1"/>
</dbReference>
<keyword evidence="1" id="KW-0732">Signal</keyword>
<feature type="signal peptide" evidence="1">
    <location>
        <begin position="1"/>
        <end position="18"/>
    </location>
</feature>
<dbReference type="Gene3D" id="2.30.40.10">
    <property type="entry name" value="Urease, subunit C, domain 1"/>
    <property type="match status" value="1"/>
</dbReference>
<gene>
    <name evidence="3" type="ORF">IFO71_20975</name>
</gene>
<evidence type="ECO:0000313" key="3">
    <source>
        <dbReference type="EMBL" id="MBD8528229.1"/>
    </source>
</evidence>
<evidence type="ECO:0000259" key="2">
    <source>
        <dbReference type="Pfam" id="PF01979"/>
    </source>
</evidence>
<feature type="chain" id="PRO_5043408464" evidence="1">
    <location>
        <begin position="19"/>
        <end position="424"/>
    </location>
</feature>
<dbReference type="EMBL" id="JACYTR010000100">
    <property type="protein sequence ID" value="MBD8528229.1"/>
    <property type="molecule type" value="Genomic_DNA"/>
</dbReference>
<dbReference type="Gene3D" id="3.20.20.140">
    <property type="entry name" value="Metal-dependent hydrolases"/>
    <property type="match status" value="1"/>
</dbReference>
<dbReference type="InterPro" id="IPR057744">
    <property type="entry name" value="OTAase-like"/>
</dbReference>
<protein>
    <submittedName>
        <fullName evidence="3">Amidohydrolase family protein</fullName>
    </submittedName>
</protein>
<feature type="domain" description="Amidohydrolase-related" evidence="2">
    <location>
        <begin position="73"/>
        <end position="421"/>
    </location>
</feature>
<accession>A0AAW3ZRZ8</accession>
<dbReference type="CDD" id="cd01299">
    <property type="entry name" value="Met_dep_hydrolase_A"/>
    <property type="match status" value="1"/>
</dbReference>
<comment type="caution">
    <text evidence="3">The sequence shown here is derived from an EMBL/GenBank/DDBJ whole genome shotgun (WGS) entry which is preliminary data.</text>
</comment>
<keyword evidence="4" id="KW-1185">Reference proteome</keyword>
<sequence length="424" mass="45887">MRACFPLLFLLLCGPAAAEQWISCGKLFDAKSAKLLGPHQILIREGRIAEMRSGQPMTTGNDQSLDLTDKTCLPGLIDMHVHLDHESNPNRYSEGFRLNQEDFAFRAVSYAERTLLAGFTSVRDLGGRITLSLRDSIDDGQLPGPRIIAAGKSIATTGGHADPINGVSRDMLHAFGYPGPEDGVIAGPIEARRAVRQRYKEGSDVIKITATGGVLSFAKSADNPQFMQDEIDAIVATARDYGYKVAAHAHGAEGMKRAVLAGVDSIEHGTYMNAEVMRLMKQRGTWYVPTLLAGDFVSEKSRQDGYYPDIVRPKAARVGAQIAKTFTQAYQAGVKIAFGTDAGVFPHGQNAREFELMVKAGMPADLALQSATRNAAELLGKWDELGSLEVGKQADLIAVSGDPLADITLLQRVEVVIKAGQRYK</sequence>
<evidence type="ECO:0000313" key="4">
    <source>
        <dbReference type="Proteomes" id="UP000613768"/>
    </source>
</evidence>
<dbReference type="PANTHER" id="PTHR43135">
    <property type="entry name" value="ALPHA-D-RIBOSE 1-METHYLPHOSPHONATE 5-TRIPHOSPHATE DIPHOSPHATASE"/>
    <property type="match status" value="1"/>
</dbReference>
<dbReference type="SUPFAM" id="SSF51556">
    <property type="entry name" value="Metallo-dependent hydrolases"/>
    <property type="match status" value="1"/>
</dbReference>
<dbReference type="InterPro" id="IPR011059">
    <property type="entry name" value="Metal-dep_hydrolase_composite"/>
</dbReference>
<dbReference type="InterPro" id="IPR051781">
    <property type="entry name" value="Metallo-dep_Hydrolase"/>
</dbReference>
<dbReference type="GO" id="GO:0016810">
    <property type="term" value="F:hydrolase activity, acting on carbon-nitrogen (but not peptide) bonds"/>
    <property type="evidence" value="ECO:0007669"/>
    <property type="project" value="InterPro"/>
</dbReference>
<proteinExistence type="predicted"/>
<dbReference type="Pfam" id="PF01979">
    <property type="entry name" value="Amidohydro_1"/>
    <property type="match status" value="1"/>
</dbReference>
<dbReference type="InterPro" id="IPR032466">
    <property type="entry name" value="Metal_Hydrolase"/>
</dbReference>
<reference evidence="3 4" key="1">
    <citation type="submission" date="2020-09" db="EMBL/GenBank/DDBJ databases">
        <title>Pseudoxanthomonas sp. CAU 1598 isolated from sand of Yaerae Beach.</title>
        <authorList>
            <person name="Kim W."/>
        </authorList>
    </citation>
    <scope>NUCLEOTIDE SEQUENCE [LARGE SCALE GENOMIC DNA]</scope>
    <source>
        <strain evidence="3 4">CAU 1598</strain>
    </source>
</reference>
<evidence type="ECO:0000256" key="1">
    <source>
        <dbReference type="SAM" id="SignalP"/>
    </source>
</evidence>